<dbReference type="EMBL" id="AP023396">
    <property type="protein sequence ID" value="BCK53717.1"/>
    <property type="molecule type" value="Genomic_DNA"/>
</dbReference>
<accession>A0A7G1KEQ3</accession>
<dbReference type="KEGG" id="nwl:NWFMUON74_14890"/>
<evidence type="ECO:0000313" key="1">
    <source>
        <dbReference type="EMBL" id="BCK53717.1"/>
    </source>
</evidence>
<evidence type="ECO:0000313" key="2">
    <source>
        <dbReference type="Proteomes" id="UP000516173"/>
    </source>
</evidence>
<name>A0A7G1KEQ3_9NOCA</name>
<dbReference type="GeneID" id="80346082"/>
<evidence type="ECO:0008006" key="3">
    <source>
        <dbReference type="Google" id="ProtNLM"/>
    </source>
</evidence>
<dbReference type="InterPro" id="IPR032710">
    <property type="entry name" value="NTF2-like_dom_sf"/>
</dbReference>
<reference evidence="1 2" key="1">
    <citation type="submission" date="2020-08" db="EMBL/GenBank/DDBJ databases">
        <title>Genome Sequencing of Nocardia wallacei strain FMUON74 and assembly.</title>
        <authorList>
            <person name="Toyokawa M."/>
            <person name="Uesaka K."/>
        </authorList>
    </citation>
    <scope>NUCLEOTIDE SEQUENCE [LARGE SCALE GENOMIC DNA]</scope>
    <source>
        <strain evidence="1 2">FMUON74</strain>
    </source>
</reference>
<proteinExistence type="predicted"/>
<dbReference type="Gene3D" id="3.10.450.50">
    <property type="match status" value="1"/>
</dbReference>
<organism evidence="1 2">
    <name type="scientific">Nocardia wallacei</name>
    <dbReference type="NCBI Taxonomy" id="480035"/>
    <lineage>
        <taxon>Bacteria</taxon>
        <taxon>Bacillati</taxon>
        <taxon>Actinomycetota</taxon>
        <taxon>Actinomycetes</taxon>
        <taxon>Mycobacteriales</taxon>
        <taxon>Nocardiaceae</taxon>
        <taxon>Nocardia</taxon>
    </lineage>
</organism>
<dbReference type="SUPFAM" id="SSF54427">
    <property type="entry name" value="NTF2-like"/>
    <property type="match status" value="1"/>
</dbReference>
<dbReference type="RefSeq" id="WP_187687202.1">
    <property type="nucleotide sequence ID" value="NZ_AP023396.1"/>
</dbReference>
<protein>
    <recommendedName>
        <fullName evidence="3">SnoaL-like domain-containing protein</fullName>
    </recommendedName>
</protein>
<keyword evidence="2" id="KW-1185">Reference proteome</keyword>
<dbReference type="Proteomes" id="UP000516173">
    <property type="component" value="Chromosome"/>
</dbReference>
<sequence length="128" mass="13895">MHDSVVLEAWRSGDVGSLAAELAEGAVFSSPVADYRGRANVAHMLGVIATVLGGVEETATWPGAGDRVFAFRAKVEREELQGVLREERDAHGKLRQVTLFLRPYRVLRGAIATMARRLEDSPLPEPAA</sequence>
<dbReference type="AlphaFoldDB" id="A0A7G1KEQ3"/>
<gene>
    <name evidence="1" type="ORF">NWFMUON74_14890</name>
</gene>